<sequence length="816" mass="92788">MASPSPCKFCADLNELRRFKLYRSCDVGAENCEACLELKQVEEDIAKAMKVVDKLFEYHREVRTRLNRTHDPLVNRIPPEITSYIFQLSVPSSSEDSNLRNMTGIELRAPTILSAVCTAWRRLALSTPQLWAHSRVSLTKAKKREMKELDGRCDFFHERLRRSGQVSLTICLIANWLGSNYPPATDLVKAIVRCSDRWRVLDVECEGLLSGLLIQAAHRAPNLQTLRLKFHDIPNSMMFIASGARLKELYLDITKPNEIDIDWSRLTTIHLTHANPSDCFKVLLLAPLLERCRFSHCESWILDDAPLVNSPTVHKNIRELALQQPKSSIHQLSFLQEVTLPALQSLTFPGFSGLTPVVMGLLKRSCCTVQELIFTDGDERQIVHVLRKVPSLRRLICFAALGIKEVNKILRLLLPTGDADSTPAFSPGLEHLELTVASPLDVEWSLLADIIRPLSGVSIRPALHSVKVDIHHDPVIMSRAEEYIDLSTLQRLQNSWKDGFDLRLNVLPDERSEGYDILQATLDPASWQHITDQWGEGDRHLYRPCDAGTLSCGACTELEKVESAIDKAMQVVGELFERHREIRTRLNRVHDPLVKKIPPEIISYIFQLSMPPFPTDSDLRNMTSAELRAPIILSAVCTAWRRVALSTPQLWTLNKVSLIEDRKRHMKELEGRCGFFHERLRRSGRLPVAICLTANWKASNYPPAIDLVKAIIQCSDRWHLLDLECDRPLCCLLSGASHRAPNLRALRLRLCNDPENMSFVASEARLEEVYLQSTRVSKIDIDWRRVTTIHLSGAKSSDCVEVLRRAPWLERCRFSN</sequence>
<dbReference type="Proteomes" id="UP000284706">
    <property type="component" value="Unassembled WGS sequence"/>
</dbReference>
<evidence type="ECO:0000313" key="1">
    <source>
        <dbReference type="EMBL" id="PPQ96530.1"/>
    </source>
</evidence>
<evidence type="ECO:0000313" key="2">
    <source>
        <dbReference type="Proteomes" id="UP000284706"/>
    </source>
</evidence>
<reference evidence="1 2" key="1">
    <citation type="journal article" date="2018" name="Evol. Lett.">
        <title>Horizontal gene cluster transfer increased hallucinogenic mushroom diversity.</title>
        <authorList>
            <person name="Reynolds H.T."/>
            <person name="Vijayakumar V."/>
            <person name="Gluck-Thaler E."/>
            <person name="Korotkin H.B."/>
            <person name="Matheny P.B."/>
            <person name="Slot J.C."/>
        </authorList>
    </citation>
    <scope>NUCLEOTIDE SEQUENCE [LARGE SCALE GENOMIC DNA]</scope>
    <source>
        <strain evidence="1 2">SRW20</strain>
    </source>
</reference>
<feature type="non-terminal residue" evidence="1">
    <location>
        <position position="816"/>
    </location>
</feature>
<proteinExistence type="predicted"/>
<accession>A0A409Y0J2</accession>
<dbReference type="InParanoid" id="A0A409Y0J2"/>
<dbReference type="AlphaFoldDB" id="A0A409Y0J2"/>
<dbReference type="Gene3D" id="3.80.10.10">
    <property type="entry name" value="Ribonuclease Inhibitor"/>
    <property type="match status" value="1"/>
</dbReference>
<gene>
    <name evidence="1" type="ORF">CVT26_010458</name>
</gene>
<dbReference type="SUPFAM" id="SSF52047">
    <property type="entry name" value="RNI-like"/>
    <property type="match status" value="1"/>
</dbReference>
<dbReference type="InterPro" id="IPR032675">
    <property type="entry name" value="LRR_dom_sf"/>
</dbReference>
<evidence type="ECO:0008006" key="3">
    <source>
        <dbReference type="Google" id="ProtNLM"/>
    </source>
</evidence>
<protein>
    <recommendedName>
        <fullName evidence="3">F-box domain-containing protein</fullName>
    </recommendedName>
</protein>
<keyword evidence="2" id="KW-1185">Reference proteome</keyword>
<organism evidence="1 2">
    <name type="scientific">Gymnopilus dilepis</name>
    <dbReference type="NCBI Taxonomy" id="231916"/>
    <lineage>
        <taxon>Eukaryota</taxon>
        <taxon>Fungi</taxon>
        <taxon>Dikarya</taxon>
        <taxon>Basidiomycota</taxon>
        <taxon>Agaricomycotina</taxon>
        <taxon>Agaricomycetes</taxon>
        <taxon>Agaricomycetidae</taxon>
        <taxon>Agaricales</taxon>
        <taxon>Agaricineae</taxon>
        <taxon>Hymenogastraceae</taxon>
        <taxon>Gymnopilus</taxon>
    </lineage>
</organism>
<dbReference type="OrthoDB" id="3365698at2759"/>
<dbReference type="EMBL" id="NHYE01001361">
    <property type="protein sequence ID" value="PPQ96530.1"/>
    <property type="molecule type" value="Genomic_DNA"/>
</dbReference>
<dbReference type="STRING" id="231916.A0A409Y0J2"/>
<name>A0A409Y0J2_9AGAR</name>
<comment type="caution">
    <text evidence="1">The sequence shown here is derived from an EMBL/GenBank/DDBJ whole genome shotgun (WGS) entry which is preliminary data.</text>
</comment>